<dbReference type="EMBL" id="FZPD01000004">
    <property type="protein sequence ID" value="SNT14173.1"/>
    <property type="molecule type" value="Genomic_DNA"/>
</dbReference>
<keyword evidence="1" id="KW-0175">Coiled coil</keyword>
<keyword evidence="2" id="KW-0732">Signal</keyword>
<evidence type="ECO:0000313" key="3">
    <source>
        <dbReference type="EMBL" id="SNT14173.1"/>
    </source>
</evidence>
<feature type="signal peptide" evidence="2">
    <location>
        <begin position="1"/>
        <end position="20"/>
    </location>
</feature>
<reference evidence="3 4" key="1">
    <citation type="submission" date="2017-06" db="EMBL/GenBank/DDBJ databases">
        <authorList>
            <person name="Kim H.J."/>
            <person name="Triplett B.A."/>
        </authorList>
    </citation>
    <scope>NUCLEOTIDE SEQUENCE [LARGE SCALE GENOMIC DNA]</scope>
    <source>
        <strain evidence="3 4">DSM 19307</strain>
    </source>
</reference>
<evidence type="ECO:0000256" key="2">
    <source>
        <dbReference type="SAM" id="SignalP"/>
    </source>
</evidence>
<dbReference type="OrthoDB" id="1163828at2"/>
<sequence>MKKQVLLITILACFSLVAFSQGNGNGNGNGGGNGNGNGNKPFGWSTDGSFVYTDPDVFVGIRTSTPTFPFDVNGGINASSYYFNGLPIGVWQQNGDKISYNNGNVGIGTDNPTSLFHINQTNGQAIKLTRDGVDDYRIFLSQRGLRIRNNTDDRNEMSFDGDGNIGIGINNPSAQLHINQFGNRAMRISRDGLDTYQLFLGETGGLRFRNVTDSRLELAFDGDGNVGIGRSDAREKLDVEGNIRSEGVITNSMNVNGLSYPATDGIAGQVIGTDGAGNLTFQSLQAQAGAGNGLTPNGGNLDLGGELTSDVLFTGAGNFVFPNSSLQGLADPVNPQDASTKGYVDSQVAANSFNLSNGNGTTANGSGVDLGGRLSSNVAIDLDGAHSFSIIDNGSTDYQSILNLGGTGTEASLYLTDAGFQPALGLQVTGDASSNAALKILGSGGSNPKYIEASASNNYTSNDSGFRLRGFGESDDTGIGADYSGLVGTSLITKKYVDDLVDGNSGALSQGPANNLNVSDGVGGLTSTQVDVNNNNILVNPAGVSGSPSSFEGNIISGASSGISLPTDNMQNNIIMGNNHVLPEANLNNSLIHGNNITINRGGHIVAFGFIHEIGIPGVFGSGSSSLTWGSDNSNGAFGSYAGGIGARTISNGPRGGSFAHAFFPGSNDATKPANVPYVTAGTQAFNVSENTSAQIDGYGAMAVRSAILGGLNHHIPTGANNSAIIGGNTVIANTDPNTVYIPKLKIGQGNDALIAQGTSADSLLVMNSEGAVNYVPQSSILTSISASVGAAGNVNVSDGLGGFAASDMSYDIANRNYKGAGATFNQVNANSDNNFIYGTGINIIDNATGRFDHNFIVGNNHTINRAAGGSVRWGTMTGEEHSIINNDPNGDDTINNFLITGGYKNSIIKNPGGSFGIFGAAIVGSSFATIQGNDLTDSRIIAGNRAVNKASRSLVMGTNVRNEGFGSIVYGRDAGTELDGNYTTPVGPAYHSDADTVVSTGRHNVVFTANSTAQTDGHGIHADFSTVIGGVDHNMPEGADFSVILGGEAIKADAESHTVYLPKLKLGRGKNGGLDEGNPSDSLLVMSADGSVNYLPQSSLSPEMGIPSKIQSADNDELAGDIVLETNYANNPAGWIYSGYRNGERTGSTGPEQSDSEKVRLISGESFREIDLVGPLNEEYLYVFDWIYTYRTATFSIRDRSTEEVLGQISVGPGGTGTDTIRFVPSNSQIKIFFESDLSGLPDNNGEGLYRDWFVLLNEENQRTFSVSANNDGITFQKTNTEINNLMVIDEDGKVGIGTSNPDELLTVNGEVHAREVRVDLNVPGPDYVFEPSYKLPSLEDLEKYINKNKHLPYIPSAKKMEEEGISVGENQMGLLRTVEELVLHQIEMQKQMNELMKQNIELQKQLEELKQD</sequence>
<accession>A0A239K969</accession>
<name>A0A239K969_EKHLU</name>
<dbReference type="RefSeq" id="WP_089357190.1">
    <property type="nucleotide sequence ID" value="NZ_FZPD01000004.1"/>
</dbReference>
<evidence type="ECO:0008006" key="5">
    <source>
        <dbReference type="Google" id="ProtNLM"/>
    </source>
</evidence>
<dbReference type="Proteomes" id="UP000198393">
    <property type="component" value="Unassembled WGS sequence"/>
</dbReference>
<feature type="chain" id="PRO_5013122541" description="Peptidase S74 domain-containing protein" evidence="2">
    <location>
        <begin position="21"/>
        <end position="1414"/>
    </location>
</feature>
<feature type="coiled-coil region" evidence="1">
    <location>
        <begin position="1387"/>
        <end position="1414"/>
    </location>
</feature>
<evidence type="ECO:0000313" key="4">
    <source>
        <dbReference type="Proteomes" id="UP000198393"/>
    </source>
</evidence>
<proteinExistence type="predicted"/>
<organism evidence="3 4">
    <name type="scientific">Ekhidna lutea</name>
    <dbReference type="NCBI Taxonomy" id="447679"/>
    <lineage>
        <taxon>Bacteria</taxon>
        <taxon>Pseudomonadati</taxon>
        <taxon>Bacteroidota</taxon>
        <taxon>Cytophagia</taxon>
        <taxon>Cytophagales</taxon>
        <taxon>Reichenbachiellaceae</taxon>
        <taxon>Ekhidna</taxon>
    </lineage>
</organism>
<protein>
    <recommendedName>
        <fullName evidence="5">Peptidase S74 domain-containing protein</fullName>
    </recommendedName>
</protein>
<gene>
    <name evidence="3" type="ORF">SAMN05421640_2484</name>
</gene>
<evidence type="ECO:0000256" key="1">
    <source>
        <dbReference type="SAM" id="Coils"/>
    </source>
</evidence>
<keyword evidence="4" id="KW-1185">Reference proteome</keyword>